<comment type="caution">
    <text evidence="2">The sequence shown here is derived from an EMBL/GenBank/DDBJ whole genome shotgun (WGS) entry which is preliminary data.</text>
</comment>
<feature type="non-terminal residue" evidence="2">
    <location>
        <position position="1"/>
    </location>
</feature>
<evidence type="ECO:0000256" key="1">
    <source>
        <dbReference type="SAM" id="Phobius"/>
    </source>
</evidence>
<keyword evidence="1" id="KW-0472">Membrane</keyword>
<proteinExistence type="predicted"/>
<accession>A0A8J4XER6</accession>
<evidence type="ECO:0000313" key="3">
    <source>
        <dbReference type="Proteomes" id="UP000727407"/>
    </source>
</evidence>
<sequence length="65" mass="7144">MRPEVEYSPVGEGLGMREYWLYACMRKIALVAAHCVALGFTALIGVLSRPGTSLFSWHPLCMSLG</sequence>
<keyword evidence="1" id="KW-0812">Transmembrane</keyword>
<dbReference type="OrthoDB" id="432881at2759"/>
<keyword evidence="3" id="KW-1185">Reference proteome</keyword>
<protein>
    <submittedName>
        <fullName evidence="2">Cytochrome b561 domain-containing protein 1</fullName>
    </submittedName>
</protein>
<feature type="transmembrane region" description="Helical" evidence="1">
    <location>
        <begin position="20"/>
        <end position="47"/>
    </location>
</feature>
<organism evidence="2 3">
    <name type="scientific">Clarias magur</name>
    <name type="common">Asian catfish</name>
    <name type="synonym">Macropteronotus magur</name>
    <dbReference type="NCBI Taxonomy" id="1594786"/>
    <lineage>
        <taxon>Eukaryota</taxon>
        <taxon>Metazoa</taxon>
        <taxon>Chordata</taxon>
        <taxon>Craniata</taxon>
        <taxon>Vertebrata</taxon>
        <taxon>Euteleostomi</taxon>
        <taxon>Actinopterygii</taxon>
        <taxon>Neopterygii</taxon>
        <taxon>Teleostei</taxon>
        <taxon>Ostariophysi</taxon>
        <taxon>Siluriformes</taxon>
        <taxon>Clariidae</taxon>
        <taxon>Clarias</taxon>
    </lineage>
</organism>
<reference evidence="2" key="1">
    <citation type="submission" date="2020-07" db="EMBL/GenBank/DDBJ databases">
        <title>Clarias magur genome sequencing, assembly and annotation.</title>
        <authorList>
            <person name="Kushwaha B."/>
            <person name="Kumar R."/>
            <person name="Das P."/>
            <person name="Joshi C.G."/>
            <person name="Kumar D."/>
            <person name="Nagpure N.S."/>
            <person name="Pandey M."/>
            <person name="Agarwal S."/>
            <person name="Srivastava S."/>
            <person name="Singh M."/>
            <person name="Sahoo L."/>
            <person name="Jayasankar P."/>
            <person name="Meher P.K."/>
            <person name="Koringa P.G."/>
            <person name="Iquebal M.A."/>
            <person name="Das S.P."/>
            <person name="Bit A."/>
            <person name="Patnaik S."/>
            <person name="Patel N."/>
            <person name="Shah T.M."/>
            <person name="Hinsu A."/>
            <person name="Jena J.K."/>
        </authorList>
    </citation>
    <scope>NUCLEOTIDE SEQUENCE</scope>
    <source>
        <strain evidence="2">CIFAMagur01</strain>
        <tissue evidence="2">Testis</tissue>
    </source>
</reference>
<dbReference type="Proteomes" id="UP000727407">
    <property type="component" value="Unassembled WGS sequence"/>
</dbReference>
<name>A0A8J4XER6_CLAMG</name>
<keyword evidence="1" id="KW-1133">Transmembrane helix</keyword>
<dbReference type="AlphaFoldDB" id="A0A8J4XER6"/>
<evidence type="ECO:0000313" key="2">
    <source>
        <dbReference type="EMBL" id="KAF5902745.1"/>
    </source>
</evidence>
<gene>
    <name evidence="2" type="ORF">DAT39_007529</name>
</gene>
<dbReference type="EMBL" id="QNUK01000085">
    <property type="protein sequence ID" value="KAF5902745.1"/>
    <property type="molecule type" value="Genomic_DNA"/>
</dbReference>